<gene>
    <name evidence="2" type="ORF">D0Z07_5774</name>
</gene>
<evidence type="ECO:0000256" key="1">
    <source>
        <dbReference type="SAM" id="MobiDB-lite"/>
    </source>
</evidence>
<feature type="region of interest" description="Disordered" evidence="1">
    <location>
        <begin position="1"/>
        <end position="28"/>
    </location>
</feature>
<sequence length="416" mass="47616">MSNLFKNFGEKISGSKKKSKCEDDHLARERAEKAAIPIPEAEPRQNDLEFRVALVRGRPDEQKPVFIALARLLLPDRVHLAEHATGYSYDLLKKEIEIQMNKLYGDHEVDTKHGFFSYFENDGLGLPTIKDQDSFEVGLNHLYHRRRETEVTTLIFQPEREEVRLARVAEEEELARLNRELEKDEALAERDRQLAHERELAEEKEAQISQEEYEAKFRQIQAGSQEPGFVIGIKSSNTQLHSPPPSEGVSRSTSQSELQGSDTGRGTPVVTPRSSPRSSRETPEDRAVRFKTLWDEKERVLFQKGGDGRTEQEVASKIRVDENADEDEGMVAEVEEEDEDDEIAQEDIAVVKLRALLDMPELAQLQTTDCFYEDNMDRWKECCKMFGIDPDKTGIDERVTVAGLKTRIYQYQAFGV</sequence>
<name>A0A9P6VH92_9HELO</name>
<accession>A0A9P6VH92</accession>
<keyword evidence="3" id="KW-1185">Reference proteome</keyword>
<protein>
    <submittedName>
        <fullName evidence="2">Uncharacterized protein</fullName>
    </submittedName>
</protein>
<dbReference type="AlphaFoldDB" id="A0A9P6VH92"/>
<feature type="region of interest" description="Disordered" evidence="1">
    <location>
        <begin position="185"/>
        <end position="206"/>
    </location>
</feature>
<dbReference type="Proteomes" id="UP000785200">
    <property type="component" value="Unassembled WGS sequence"/>
</dbReference>
<reference evidence="2" key="1">
    <citation type="submission" date="2019-07" db="EMBL/GenBank/DDBJ databases">
        <title>Hyphodiscus hymeniophilus genome sequencing and assembly.</title>
        <authorList>
            <person name="Kramer G."/>
            <person name="Nodwell J."/>
        </authorList>
    </citation>
    <scope>NUCLEOTIDE SEQUENCE</scope>
    <source>
        <strain evidence="2">ATCC 34498</strain>
    </source>
</reference>
<dbReference type="OrthoDB" id="4161342at2759"/>
<feature type="compositionally biased region" description="Low complexity" evidence="1">
    <location>
        <begin position="267"/>
        <end position="277"/>
    </location>
</feature>
<dbReference type="EMBL" id="VNKQ01000011">
    <property type="protein sequence ID" value="KAG0648026.1"/>
    <property type="molecule type" value="Genomic_DNA"/>
</dbReference>
<comment type="caution">
    <text evidence="2">The sequence shown here is derived from an EMBL/GenBank/DDBJ whole genome shotgun (WGS) entry which is preliminary data.</text>
</comment>
<evidence type="ECO:0000313" key="2">
    <source>
        <dbReference type="EMBL" id="KAG0648026.1"/>
    </source>
</evidence>
<feature type="region of interest" description="Disordered" evidence="1">
    <location>
        <begin position="235"/>
        <end position="288"/>
    </location>
</feature>
<organism evidence="2 3">
    <name type="scientific">Hyphodiscus hymeniophilus</name>
    <dbReference type="NCBI Taxonomy" id="353542"/>
    <lineage>
        <taxon>Eukaryota</taxon>
        <taxon>Fungi</taxon>
        <taxon>Dikarya</taxon>
        <taxon>Ascomycota</taxon>
        <taxon>Pezizomycotina</taxon>
        <taxon>Leotiomycetes</taxon>
        <taxon>Helotiales</taxon>
        <taxon>Hyphodiscaceae</taxon>
        <taxon>Hyphodiscus</taxon>
    </lineage>
</organism>
<feature type="compositionally biased region" description="Polar residues" evidence="1">
    <location>
        <begin position="249"/>
        <end position="264"/>
    </location>
</feature>
<proteinExistence type="predicted"/>
<evidence type="ECO:0000313" key="3">
    <source>
        <dbReference type="Proteomes" id="UP000785200"/>
    </source>
</evidence>
<feature type="compositionally biased region" description="Basic and acidic residues" evidence="1">
    <location>
        <begin position="278"/>
        <end position="288"/>
    </location>
</feature>